<dbReference type="OrthoDB" id="10009520at2759"/>
<organism evidence="3 4">
    <name type="scientific">Polychaeton citri CBS 116435</name>
    <dbReference type="NCBI Taxonomy" id="1314669"/>
    <lineage>
        <taxon>Eukaryota</taxon>
        <taxon>Fungi</taxon>
        <taxon>Dikarya</taxon>
        <taxon>Ascomycota</taxon>
        <taxon>Pezizomycotina</taxon>
        <taxon>Dothideomycetes</taxon>
        <taxon>Dothideomycetidae</taxon>
        <taxon>Capnodiales</taxon>
        <taxon>Capnodiaceae</taxon>
        <taxon>Polychaeton</taxon>
    </lineage>
</organism>
<dbReference type="Proteomes" id="UP000799441">
    <property type="component" value="Unassembled WGS sequence"/>
</dbReference>
<keyword evidence="1" id="KW-0175">Coiled coil</keyword>
<feature type="region of interest" description="Disordered" evidence="2">
    <location>
        <begin position="251"/>
        <end position="285"/>
    </location>
</feature>
<keyword evidence="4" id="KW-1185">Reference proteome</keyword>
<name>A0A9P4UQI9_9PEZI</name>
<gene>
    <name evidence="3" type="ORF">K431DRAFT_293994</name>
</gene>
<evidence type="ECO:0000313" key="3">
    <source>
        <dbReference type="EMBL" id="KAF2721873.1"/>
    </source>
</evidence>
<dbReference type="GO" id="GO:0004842">
    <property type="term" value="F:ubiquitin-protein transferase activity"/>
    <property type="evidence" value="ECO:0007669"/>
    <property type="project" value="InterPro"/>
</dbReference>
<proteinExistence type="predicted"/>
<dbReference type="PANTHER" id="PTHR11685">
    <property type="entry name" value="RBR FAMILY RING FINGER AND IBR DOMAIN-CONTAINING"/>
    <property type="match status" value="1"/>
</dbReference>
<accession>A0A9P4UQI9</accession>
<evidence type="ECO:0000313" key="4">
    <source>
        <dbReference type="Proteomes" id="UP000799441"/>
    </source>
</evidence>
<evidence type="ECO:0008006" key="5">
    <source>
        <dbReference type="Google" id="ProtNLM"/>
    </source>
</evidence>
<dbReference type="Gene3D" id="1.20.120.1750">
    <property type="match status" value="1"/>
</dbReference>
<reference evidence="3" key="1">
    <citation type="journal article" date="2020" name="Stud. Mycol.">
        <title>101 Dothideomycetes genomes: a test case for predicting lifestyles and emergence of pathogens.</title>
        <authorList>
            <person name="Haridas S."/>
            <person name="Albert R."/>
            <person name="Binder M."/>
            <person name="Bloem J."/>
            <person name="Labutti K."/>
            <person name="Salamov A."/>
            <person name="Andreopoulos B."/>
            <person name="Baker S."/>
            <person name="Barry K."/>
            <person name="Bills G."/>
            <person name="Bluhm B."/>
            <person name="Cannon C."/>
            <person name="Castanera R."/>
            <person name="Culley D."/>
            <person name="Daum C."/>
            <person name="Ezra D."/>
            <person name="Gonzalez J."/>
            <person name="Henrissat B."/>
            <person name="Kuo A."/>
            <person name="Liang C."/>
            <person name="Lipzen A."/>
            <person name="Lutzoni F."/>
            <person name="Magnuson J."/>
            <person name="Mondo S."/>
            <person name="Nolan M."/>
            <person name="Ohm R."/>
            <person name="Pangilinan J."/>
            <person name="Park H.-J."/>
            <person name="Ramirez L."/>
            <person name="Alfaro M."/>
            <person name="Sun H."/>
            <person name="Tritt A."/>
            <person name="Yoshinaga Y."/>
            <person name="Zwiers L.-H."/>
            <person name="Turgeon B."/>
            <person name="Goodwin S."/>
            <person name="Spatafora J."/>
            <person name="Crous P."/>
            <person name="Grigoriev I."/>
        </authorList>
    </citation>
    <scope>NUCLEOTIDE SEQUENCE</scope>
    <source>
        <strain evidence="3">CBS 116435</strain>
    </source>
</reference>
<feature type="coiled-coil region" evidence="1">
    <location>
        <begin position="457"/>
        <end position="484"/>
    </location>
</feature>
<sequence length="489" mass="55874">MGPYSTSSITHGRFICSICTNDESGPHRHSDGKCFCTNCIKDHLEPIFFRAVKYEMHFPPIAGDVSLDYCDFLDILPNGYESQYHEMKAQYETSPNVRLHCSNRLGMGDICGKFLGLRDAELARHCKACSIHACGKCGYPSGPDNQTHQCRSHPDATLDEDSMQNSEERRVVFQLCPVCNCKIFLGDGCNHMICPSPCCARQRDGNQVNFCYLCGDMVSGENSDHWLAGKPCPRYGRQGQGRPLWDDHTEVTADEEEREQEENNDNDSDDEDRVESETDMSDVVFRRPEGVADDTYVNDDLLRSRGLELILITGAGARQQLDWNRSSYCSAKAILGRAVLEFPAMRLSGEDHYDLFIQERRLSSVEDTVLQMRHHLSDEVTQAVINCIFALRNLALLYVFYNRGVIASRGHEASLDLLLARDSLRIMELDWPNIPDAIMRILPTLGVSKQYVDRKIVHDLLEDMEQEDIRLEEIRNEWEREELQRLWDE</sequence>
<dbReference type="GO" id="GO:0016567">
    <property type="term" value="P:protein ubiquitination"/>
    <property type="evidence" value="ECO:0007669"/>
    <property type="project" value="InterPro"/>
</dbReference>
<dbReference type="AlphaFoldDB" id="A0A9P4UQI9"/>
<protein>
    <recommendedName>
        <fullName evidence="5">RING-type domain-containing protein</fullName>
    </recommendedName>
</protein>
<dbReference type="SUPFAM" id="SSF57850">
    <property type="entry name" value="RING/U-box"/>
    <property type="match status" value="1"/>
</dbReference>
<dbReference type="EMBL" id="MU003787">
    <property type="protein sequence ID" value="KAF2721873.1"/>
    <property type="molecule type" value="Genomic_DNA"/>
</dbReference>
<dbReference type="InterPro" id="IPR031127">
    <property type="entry name" value="E3_UB_ligase_RBR"/>
</dbReference>
<evidence type="ECO:0000256" key="2">
    <source>
        <dbReference type="SAM" id="MobiDB-lite"/>
    </source>
</evidence>
<comment type="caution">
    <text evidence="3">The sequence shown here is derived from an EMBL/GenBank/DDBJ whole genome shotgun (WGS) entry which is preliminary data.</text>
</comment>
<feature type="compositionally biased region" description="Acidic residues" evidence="2">
    <location>
        <begin position="252"/>
        <end position="280"/>
    </location>
</feature>
<evidence type="ECO:0000256" key="1">
    <source>
        <dbReference type="SAM" id="Coils"/>
    </source>
</evidence>